<accession>D8RRY6</accession>
<dbReference type="AlphaFoldDB" id="D8RRY6"/>
<dbReference type="PROSITE" id="PS51276">
    <property type="entry name" value="PEPTIDASE_C56_PFPI"/>
    <property type="match status" value="2"/>
</dbReference>
<feature type="domain" description="DJ-1/PfpI" evidence="2">
    <location>
        <begin position="198"/>
        <end position="379"/>
    </location>
</feature>
<dbReference type="OMA" id="DEREEKH"/>
<sequence>MASSRSVLLICGDFVEDYEVMVPFQALQAYGVKVDAVCPGKKAGESCATAIHDFVGFQTYAELRGHNFSLNKDFHGVKAESYDALVIPGGRAPEYLSLDDEVLEIVKSFHKSGKPIASICHGQLILAAAGILRGKKSTAYPAVKPVVVSAGGVWQEPNPISKCFRDGSLITGAAYPGHPEFIGLLLDSLGATIENGKKKVLMLCGDFMEDYEAMVPCQTLQAVGYTVDSVCPGKKAGETVATAVHDFEGAQTYSEKPGHNFPLTATFDAVKVEEYDALVIPGGRAPEYLSLNDKVLRLVREFDTSSKPIASICHGQQILAAAGVLQGKKCTAYPAVKPQVVLSGAQWIEPDPITMAHTHGKLVTAAAWPAHPEFVAQLLSLLGTTIHFK</sequence>
<evidence type="ECO:0000256" key="1">
    <source>
        <dbReference type="ARBA" id="ARBA00008542"/>
    </source>
</evidence>
<feature type="domain" description="DJ-1/PfpI" evidence="2">
    <location>
        <begin position="6"/>
        <end position="186"/>
    </location>
</feature>
<dbReference type="MEROPS" id="C56.001"/>
<dbReference type="STRING" id="88036.D8RRY6"/>
<dbReference type="OrthoDB" id="543156at2759"/>
<organism evidence="4">
    <name type="scientific">Selaginella moellendorffii</name>
    <name type="common">Spikemoss</name>
    <dbReference type="NCBI Taxonomy" id="88036"/>
    <lineage>
        <taxon>Eukaryota</taxon>
        <taxon>Viridiplantae</taxon>
        <taxon>Streptophyta</taxon>
        <taxon>Embryophyta</taxon>
        <taxon>Tracheophyta</taxon>
        <taxon>Lycopodiopsida</taxon>
        <taxon>Selaginellales</taxon>
        <taxon>Selaginellaceae</taxon>
        <taxon>Selaginella</taxon>
    </lineage>
</organism>
<evidence type="ECO:0000259" key="2">
    <source>
        <dbReference type="Pfam" id="PF01965"/>
    </source>
</evidence>
<keyword evidence="4" id="KW-1185">Reference proteome</keyword>
<dbReference type="NCBIfam" id="TIGR01382">
    <property type="entry name" value="PfpI"/>
    <property type="match status" value="2"/>
</dbReference>
<evidence type="ECO:0000313" key="3">
    <source>
        <dbReference type="EMBL" id="EFJ24779.1"/>
    </source>
</evidence>
<dbReference type="InParanoid" id="D8RRY6"/>
<dbReference type="FunCoup" id="D8RRY6">
    <property type="interactions" value="832"/>
</dbReference>
<dbReference type="InterPro" id="IPR029062">
    <property type="entry name" value="Class_I_gatase-like"/>
</dbReference>
<dbReference type="CDD" id="cd03169">
    <property type="entry name" value="GATase1_PfpI_1"/>
    <property type="match status" value="2"/>
</dbReference>
<comment type="similarity">
    <text evidence="1">Belongs to the peptidase C56 family.</text>
</comment>
<dbReference type="KEGG" id="smo:SELMODRAFT_271043"/>
<dbReference type="EMBL" id="GL377588">
    <property type="protein sequence ID" value="EFJ24779.1"/>
    <property type="molecule type" value="Genomic_DNA"/>
</dbReference>
<dbReference type="PANTHER" id="PTHR42733">
    <property type="entry name" value="DJ-1 PROTEIN"/>
    <property type="match status" value="1"/>
</dbReference>
<evidence type="ECO:0000313" key="4">
    <source>
        <dbReference type="Proteomes" id="UP000001514"/>
    </source>
</evidence>
<dbReference type="PANTHER" id="PTHR42733:SF2">
    <property type="entry name" value="DJ-1_THIJ_PFPI FAMILY PROTEIN"/>
    <property type="match status" value="1"/>
</dbReference>
<dbReference type="eggNOG" id="KOG2764">
    <property type="taxonomic scope" value="Eukaryota"/>
</dbReference>
<protein>
    <recommendedName>
        <fullName evidence="2">DJ-1/PfpI domain-containing protein</fullName>
    </recommendedName>
</protein>
<dbReference type="GO" id="GO:0019172">
    <property type="term" value="F:glyoxalase III activity"/>
    <property type="evidence" value="ECO:0000318"/>
    <property type="project" value="GO_Central"/>
</dbReference>
<reference evidence="3 4" key="1">
    <citation type="journal article" date="2011" name="Science">
        <title>The Selaginella genome identifies genetic changes associated with the evolution of vascular plants.</title>
        <authorList>
            <person name="Banks J.A."/>
            <person name="Nishiyama T."/>
            <person name="Hasebe M."/>
            <person name="Bowman J.L."/>
            <person name="Gribskov M."/>
            <person name="dePamphilis C."/>
            <person name="Albert V.A."/>
            <person name="Aono N."/>
            <person name="Aoyama T."/>
            <person name="Ambrose B.A."/>
            <person name="Ashton N.W."/>
            <person name="Axtell M.J."/>
            <person name="Barker E."/>
            <person name="Barker M.S."/>
            <person name="Bennetzen J.L."/>
            <person name="Bonawitz N.D."/>
            <person name="Chapple C."/>
            <person name="Cheng C."/>
            <person name="Correa L.G."/>
            <person name="Dacre M."/>
            <person name="DeBarry J."/>
            <person name="Dreyer I."/>
            <person name="Elias M."/>
            <person name="Engstrom E.M."/>
            <person name="Estelle M."/>
            <person name="Feng L."/>
            <person name="Finet C."/>
            <person name="Floyd S.K."/>
            <person name="Frommer W.B."/>
            <person name="Fujita T."/>
            <person name="Gramzow L."/>
            <person name="Gutensohn M."/>
            <person name="Harholt J."/>
            <person name="Hattori M."/>
            <person name="Heyl A."/>
            <person name="Hirai T."/>
            <person name="Hiwatashi Y."/>
            <person name="Ishikawa M."/>
            <person name="Iwata M."/>
            <person name="Karol K.G."/>
            <person name="Koehler B."/>
            <person name="Kolukisaoglu U."/>
            <person name="Kubo M."/>
            <person name="Kurata T."/>
            <person name="Lalonde S."/>
            <person name="Li K."/>
            <person name="Li Y."/>
            <person name="Litt A."/>
            <person name="Lyons E."/>
            <person name="Manning G."/>
            <person name="Maruyama T."/>
            <person name="Michael T.P."/>
            <person name="Mikami K."/>
            <person name="Miyazaki S."/>
            <person name="Morinaga S."/>
            <person name="Murata T."/>
            <person name="Mueller-Roeber B."/>
            <person name="Nelson D.R."/>
            <person name="Obara M."/>
            <person name="Oguri Y."/>
            <person name="Olmstead R.G."/>
            <person name="Onodera N."/>
            <person name="Petersen B.L."/>
            <person name="Pils B."/>
            <person name="Prigge M."/>
            <person name="Rensing S.A."/>
            <person name="Riano-Pachon D.M."/>
            <person name="Roberts A.W."/>
            <person name="Sato Y."/>
            <person name="Scheller H.V."/>
            <person name="Schulz B."/>
            <person name="Schulz C."/>
            <person name="Shakirov E.V."/>
            <person name="Shibagaki N."/>
            <person name="Shinohara N."/>
            <person name="Shippen D.E."/>
            <person name="Soerensen I."/>
            <person name="Sotooka R."/>
            <person name="Sugimoto N."/>
            <person name="Sugita M."/>
            <person name="Sumikawa N."/>
            <person name="Tanurdzic M."/>
            <person name="Theissen G."/>
            <person name="Ulvskov P."/>
            <person name="Wakazuki S."/>
            <person name="Weng J.K."/>
            <person name="Willats W.W."/>
            <person name="Wipf D."/>
            <person name="Wolf P.G."/>
            <person name="Yang L."/>
            <person name="Zimmer A.D."/>
            <person name="Zhu Q."/>
            <person name="Mitros T."/>
            <person name="Hellsten U."/>
            <person name="Loque D."/>
            <person name="Otillar R."/>
            <person name="Salamov A."/>
            <person name="Schmutz J."/>
            <person name="Shapiro H."/>
            <person name="Lindquist E."/>
            <person name="Lucas S."/>
            <person name="Rokhsar D."/>
            <person name="Grigoriev I.V."/>
        </authorList>
    </citation>
    <scope>NUCLEOTIDE SEQUENCE [LARGE SCALE GENOMIC DNA]</scope>
</reference>
<dbReference type="GO" id="GO:0106044">
    <property type="term" value="P:guanine deglycation"/>
    <property type="evidence" value="ECO:0000318"/>
    <property type="project" value="GO_Central"/>
</dbReference>
<dbReference type="HOGENOM" id="CLU_000445_44_3_1"/>
<dbReference type="InterPro" id="IPR002818">
    <property type="entry name" value="DJ-1/PfpI"/>
</dbReference>
<gene>
    <name evidence="3" type="ORF">SELMODRAFT_271043</name>
</gene>
<dbReference type="Pfam" id="PF01965">
    <property type="entry name" value="DJ-1_PfpI"/>
    <property type="match status" value="2"/>
</dbReference>
<dbReference type="Proteomes" id="UP000001514">
    <property type="component" value="Unassembled WGS sequence"/>
</dbReference>
<dbReference type="Gramene" id="EFJ24779">
    <property type="protein sequence ID" value="EFJ24779"/>
    <property type="gene ID" value="SELMODRAFT_271043"/>
</dbReference>
<dbReference type="SUPFAM" id="SSF52317">
    <property type="entry name" value="Class I glutamine amidotransferase-like"/>
    <property type="match status" value="2"/>
</dbReference>
<name>D8RRY6_SELML</name>
<proteinExistence type="inferred from homology"/>
<dbReference type="Gene3D" id="3.40.50.880">
    <property type="match status" value="2"/>
</dbReference>
<dbReference type="InterPro" id="IPR006286">
    <property type="entry name" value="C56_PfpI-like"/>
</dbReference>